<name>A0A0F9NEW9_9ZZZZ</name>
<gene>
    <name evidence="1" type="ORF">LCGC14_1345300</name>
</gene>
<reference evidence="1" key="1">
    <citation type="journal article" date="2015" name="Nature">
        <title>Complex archaea that bridge the gap between prokaryotes and eukaryotes.</title>
        <authorList>
            <person name="Spang A."/>
            <person name="Saw J.H."/>
            <person name="Jorgensen S.L."/>
            <person name="Zaremba-Niedzwiedzka K."/>
            <person name="Martijn J."/>
            <person name="Lind A.E."/>
            <person name="van Eijk R."/>
            <person name="Schleper C."/>
            <person name="Guy L."/>
            <person name="Ettema T.J."/>
        </authorList>
    </citation>
    <scope>NUCLEOTIDE SEQUENCE</scope>
</reference>
<organism evidence="1">
    <name type="scientific">marine sediment metagenome</name>
    <dbReference type="NCBI Taxonomy" id="412755"/>
    <lineage>
        <taxon>unclassified sequences</taxon>
        <taxon>metagenomes</taxon>
        <taxon>ecological metagenomes</taxon>
    </lineage>
</organism>
<evidence type="ECO:0000313" key="1">
    <source>
        <dbReference type="EMBL" id="KKM79902.1"/>
    </source>
</evidence>
<protein>
    <submittedName>
        <fullName evidence="1">Uncharacterized protein</fullName>
    </submittedName>
</protein>
<proteinExistence type="predicted"/>
<feature type="non-terminal residue" evidence="1">
    <location>
        <position position="1"/>
    </location>
</feature>
<comment type="caution">
    <text evidence="1">The sequence shown here is derived from an EMBL/GenBank/DDBJ whole genome shotgun (WGS) entry which is preliminary data.</text>
</comment>
<dbReference type="EMBL" id="LAZR01008270">
    <property type="protein sequence ID" value="KKM79902.1"/>
    <property type="molecule type" value="Genomic_DNA"/>
</dbReference>
<accession>A0A0F9NEW9</accession>
<dbReference type="AlphaFoldDB" id="A0A0F9NEW9"/>
<sequence>PDPDGALVYRLPPPLRGQRRLRVLVPLRPAFGGGAELDAGLGLHGDPAALRLRISCYPHRGVLHGLYLIVLTAVLRYNA</sequence>